<evidence type="ECO:0000259" key="18">
    <source>
        <dbReference type="PROSITE" id="PS50011"/>
    </source>
</evidence>
<keyword evidence="3" id="KW-0723">Serine/threonine-protein kinase</keyword>
<dbReference type="GO" id="GO:0004674">
    <property type="term" value="F:protein serine/threonine kinase activity"/>
    <property type="evidence" value="ECO:0007669"/>
    <property type="project" value="UniProtKB-KW"/>
</dbReference>
<dbReference type="SMART" id="SM00220">
    <property type="entry name" value="S_TKc"/>
    <property type="match status" value="1"/>
</dbReference>
<evidence type="ECO:0000256" key="5">
    <source>
        <dbReference type="ARBA" id="ARBA00022679"/>
    </source>
</evidence>
<dbReference type="PANTHER" id="PTHR45974">
    <property type="entry name" value="RECEPTOR-LIKE PROTEIN 55"/>
    <property type="match status" value="1"/>
</dbReference>
<dbReference type="InterPro" id="IPR008271">
    <property type="entry name" value="Ser/Thr_kinase_AS"/>
</dbReference>
<keyword evidence="4" id="KW-0433">Leucine-rich repeat</keyword>
<evidence type="ECO:0000256" key="16">
    <source>
        <dbReference type="PROSITE-ProRule" id="PRU10141"/>
    </source>
</evidence>
<keyword evidence="8" id="KW-0677">Repeat</keyword>
<evidence type="ECO:0000313" key="19">
    <source>
        <dbReference type="EMBL" id="SPD17886.1"/>
    </source>
</evidence>
<evidence type="ECO:0000256" key="13">
    <source>
        <dbReference type="ARBA" id="ARBA00023136"/>
    </source>
</evidence>
<dbReference type="InterPro" id="IPR032675">
    <property type="entry name" value="LRR_dom_sf"/>
</dbReference>
<dbReference type="PANTHER" id="PTHR45974:SF266">
    <property type="entry name" value="LEUCINE-RICH REPEAT RECEPTOR PROTEIN KINASE HPCA1"/>
    <property type="match status" value="1"/>
</dbReference>
<dbReference type="SUPFAM" id="SSF56112">
    <property type="entry name" value="Protein kinase-like (PK-like)"/>
    <property type="match status" value="1"/>
</dbReference>
<evidence type="ECO:0000256" key="15">
    <source>
        <dbReference type="ARBA" id="ARBA00023180"/>
    </source>
</evidence>
<sequence>MNLTGQLSGDIGSLSELQYLDLSFNVDMTGSLPQAIGSLKKLSTLCLTGSGFTGPIPSTIGSLQQLVNLSLNSNRFNGQIPNSIGNLSKLYYLDLTNNLLEGSIPVSDGINPGLDMLLQAKHFHLGMNKLSGTIPPRLFSSNMILIHVLFDNNNLNGSIPSSLGFVQTLEMVRFDRNSLSGPLPSNLNNLTNVNELSLSNNNLTGAMVNLTGMNSLSNLDMSNNSFNASDFPPWIASLPSLITLKMERTQLQGQVLVDLFSRPYLQTVVLRNNHFNGTLNIGTTYSNQLQLIDFQNNSITNFTQNTGNITLLLEGNPVCEQTNQVAESYCIASSPNSSYSTPPNNCLQVTCNSDQVASPNCKCSYPYKGTMFFRALSSLDLKNSSYYSDLAEFLMQTLKSYALPVDSVSLSNPTVDSSGYLELSLEVFPSGEESFNKTGITMVGFVLNSLIFNPPSLFGPFYLIAYAYGNYAVLAGVYAFHQKKRAERASEQNNPFAHWDVNLGNGGVPQLKSAKRFSFEELKKYTNNFSEGNSIGSGGYGKVYQSTLPTGEVIAIKRAQRDSMQGGLEFKTEIELLSRVHHKNLVSLVGFCFEQGEQMLVYEYIPNGTLMDSLSGKSGIRLDWMGRLKATLGAARGLVYLHEHANPSIIHRDIKSNNILLDESFNAKVADFGLSKSELDSERNSVTTQVKGTLGYLDPEYYMTQQLTKKSDVYSFGVVMLELITARRPIERGKYIVGEVRKAMDKTKDLYNLHEIIDPFIGLGKSLKGLEEFVNLAMRCVEESGDKRPTMDEVVKEIEKIMQLAGMNLSADSEPSSANYVEVSKGSSHHPYNSDSFGYSGSFPPSMIELQSK</sequence>
<proteinExistence type="predicted"/>
<dbReference type="PROSITE" id="PS00107">
    <property type="entry name" value="PROTEIN_KINASE_ATP"/>
    <property type="match status" value="1"/>
</dbReference>
<keyword evidence="13 17" id="KW-0472">Membrane</keyword>
<accession>A0A2N9HV85</accession>
<dbReference type="EC" id="2.7.11.1" evidence="2"/>
<organism evidence="19">
    <name type="scientific">Fagus sylvatica</name>
    <name type="common">Beechnut</name>
    <dbReference type="NCBI Taxonomy" id="28930"/>
    <lineage>
        <taxon>Eukaryota</taxon>
        <taxon>Viridiplantae</taxon>
        <taxon>Streptophyta</taxon>
        <taxon>Embryophyta</taxon>
        <taxon>Tracheophyta</taxon>
        <taxon>Spermatophyta</taxon>
        <taxon>Magnoliopsida</taxon>
        <taxon>eudicotyledons</taxon>
        <taxon>Gunneridae</taxon>
        <taxon>Pentapetalae</taxon>
        <taxon>rosids</taxon>
        <taxon>fabids</taxon>
        <taxon>Fagales</taxon>
        <taxon>Fagaceae</taxon>
        <taxon>Fagus</taxon>
    </lineage>
</organism>
<dbReference type="InterPro" id="IPR017441">
    <property type="entry name" value="Protein_kinase_ATP_BS"/>
</dbReference>
<keyword evidence="12 17" id="KW-1133">Transmembrane helix</keyword>
<keyword evidence="9 16" id="KW-0547">Nucleotide-binding</keyword>
<feature type="domain" description="Protein kinase" evidence="18">
    <location>
        <begin position="529"/>
        <end position="802"/>
    </location>
</feature>
<dbReference type="GO" id="GO:0005524">
    <property type="term" value="F:ATP binding"/>
    <property type="evidence" value="ECO:0007669"/>
    <property type="project" value="UniProtKB-UniRule"/>
</dbReference>
<reference evidence="19" key="1">
    <citation type="submission" date="2018-02" db="EMBL/GenBank/DDBJ databases">
        <authorList>
            <person name="Cohen D.B."/>
            <person name="Kent A.D."/>
        </authorList>
    </citation>
    <scope>NUCLEOTIDE SEQUENCE</scope>
</reference>
<dbReference type="PROSITE" id="PS00108">
    <property type="entry name" value="PROTEIN_KINASE_ST"/>
    <property type="match status" value="1"/>
</dbReference>
<evidence type="ECO:0000256" key="14">
    <source>
        <dbReference type="ARBA" id="ARBA00023170"/>
    </source>
</evidence>
<keyword evidence="7" id="KW-0732">Signal</keyword>
<dbReference type="PROSITE" id="PS50011">
    <property type="entry name" value="PROTEIN_KINASE_DOM"/>
    <property type="match status" value="1"/>
</dbReference>
<evidence type="ECO:0000256" key="2">
    <source>
        <dbReference type="ARBA" id="ARBA00012513"/>
    </source>
</evidence>
<name>A0A2N9HV85_FAGSY</name>
<keyword evidence="10" id="KW-0418">Kinase</keyword>
<protein>
    <recommendedName>
        <fullName evidence="2">non-specific serine/threonine protein kinase</fullName>
        <ecNumber evidence="2">2.7.11.1</ecNumber>
    </recommendedName>
</protein>
<dbReference type="AlphaFoldDB" id="A0A2N9HV85"/>
<dbReference type="FunFam" id="3.80.10.10:FF:000383">
    <property type="entry name" value="Leucine-rich repeat receptor protein kinase EMS1"/>
    <property type="match status" value="1"/>
</dbReference>
<evidence type="ECO:0000256" key="8">
    <source>
        <dbReference type="ARBA" id="ARBA00022737"/>
    </source>
</evidence>
<dbReference type="InterPro" id="IPR055414">
    <property type="entry name" value="LRR_R13L4/SHOC2-like"/>
</dbReference>
<keyword evidence="6 17" id="KW-0812">Transmembrane</keyword>
<evidence type="ECO:0000256" key="12">
    <source>
        <dbReference type="ARBA" id="ARBA00022989"/>
    </source>
</evidence>
<feature type="binding site" evidence="16">
    <location>
        <position position="557"/>
    </location>
    <ligand>
        <name>ATP</name>
        <dbReference type="ChEBI" id="CHEBI:30616"/>
    </ligand>
</feature>
<dbReference type="SUPFAM" id="SSF52058">
    <property type="entry name" value="L domain-like"/>
    <property type="match status" value="1"/>
</dbReference>
<evidence type="ECO:0000256" key="4">
    <source>
        <dbReference type="ARBA" id="ARBA00022614"/>
    </source>
</evidence>
<comment type="subcellular location">
    <subcellularLocation>
        <location evidence="1">Membrane</location>
        <topology evidence="1">Single-pass type I membrane protein</topology>
    </subcellularLocation>
</comment>
<dbReference type="InterPro" id="IPR011009">
    <property type="entry name" value="Kinase-like_dom_sf"/>
</dbReference>
<dbReference type="Pfam" id="PF23598">
    <property type="entry name" value="LRR_14"/>
    <property type="match status" value="1"/>
</dbReference>
<evidence type="ECO:0000256" key="17">
    <source>
        <dbReference type="SAM" id="Phobius"/>
    </source>
</evidence>
<dbReference type="Gene3D" id="1.10.510.10">
    <property type="entry name" value="Transferase(Phosphotransferase) domain 1"/>
    <property type="match status" value="1"/>
</dbReference>
<evidence type="ECO:0000256" key="6">
    <source>
        <dbReference type="ARBA" id="ARBA00022692"/>
    </source>
</evidence>
<dbReference type="InterPro" id="IPR001245">
    <property type="entry name" value="Ser-Thr/Tyr_kinase_cat_dom"/>
</dbReference>
<dbReference type="Pfam" id="PF07714">
    <property type="entry name" value="PK_Tyr_Ser-Thr"/>
    <property type="match status" value="1"/>
</dbReference>
<dbReference type="EMBL" id="OIVN01004524">
    <property type="protein sequence ID" value="SPD17886.1"/>
    <property type="molecule type" value="Genomic_DNA"/>
</dbReference>
<evidence type="ECO:0000256" key="11">
    <source>
        <dbReference type="ARBA" id="ARBA00022840"/>
    </source>
</evidence>
<dbReference type="InterPro" id="IPR000719">
    <property type="entry name" value="Prot_kinase_dom"/>
</dbReference>
<evidence type="ECO:0000256" key="10">
    <source>
        <dbReference type="ARBA" id="ARBA00022777"/>
    </source>
</evidence>
<feature type="transmembrane region" description="Helical" evidence="17">
    <location>
        <begin position="457"/>
        <end position="480"/>
    </location>
</feature>
<evidence type="ECO:0000256" key="9">
    <source>
        <dbReference type="ARBA" id="ARBA00022741"/>
    </source>
</evidence>
<evidence type="ECO:0000256" key="3">
    <source>
        <dbReference type="ARBA" id="ARBA00022527"/>
    </source>
</evidence>
<dbReference type="GO" id="GO:0016020">
    <property type="term" value="C:membrane"/>
    <property type="evidence" value="ECO:0007669"/>
    <property type="project" value="UniProtKB-SubCell"/>
</dbReference>
<gene>
    <name evidence="19" type="ORF">FSB_LOCUS45768</name>
</gene>
<dbReference type="FunFam" id="3.80.10.10:FF:000542">
    <property type="entry name" value="Leucine-rich repeat protein kinase family protein"/>
    <property type="match status" value="1"/>
</dbReference>
<dbReference type="Gene3D" id="3.80.10.10">
    <property type="entry name" value="Ribonuclease Inhibitor"/>
    <property type="match status" value="3"/>
</dbReference>
<keyword evidence="15" id="KW-0325">Glycoprotein</keyword>
<evidence type="ECO:0000256" key="1">
    <source>
        <dbReference type="ARBA" id="ARBA00004479"/>
    </source>
</evidence>
<dbReference type="Gene3D" id="3.30.200.20">
    <property type="entry name" value="Phosphorylase Kinase, domain 1"/>
    <property type="match status" value="1"/>
</dbReference>
<dbReference type="CDD" id="cd14066">
    <property type="entry name" value="STKc_IRAK"/>
    <property type="match status" value="1"/>
</dbReference>
<dbReference type="FunFam" id="1.10.510.10:FF:000453">
    <property type="entry name" value="LRR receptor-like serine/threonine-protein kinase HSL2"/>
    <property type="match status" value="1"/>
</dbReference>
<keyword evidence="14" id="KW-0675">Receptor</keyword>
<dbReference type="FunFam" id="3.30.200.20:FF:000328">
    <property type="entry name" value="Leucine-rich repeat protein kinase family protein"/>
    <property type="match status" value="1"/>
</dbReference>
<keyword evidence="11 16" id="KW-0067">ATP-binding</keyword>
<keyword evidence="5" id="KW-0808">Transferase</keyword>
<evidence type="ECO:0000256" key="7">
    <source>
        <dbReference type="ARBA" id="ARBA00022729"/>
    </source>
</evidence>